<feature type="region of interest" description="Disordered" evidence="2">
    <location>
        <begin position="166"/>
        <end position="195"/>
    </location>
</feature>
<dbReference type="SUPFAM" id="SSF89155">
    <property type="entry name" value="TorD-like"/>
    <property type="match status" value="1"/>
</dbReference>
<dbReference type="GO" id="GO:0042128">
    <property type="term" value="P:nitrate assimilation"/>
    <property type="evidence" value="ECO:0007669"/>
    <property type="project" value="UniProtKB-KW"/>
</dbReference>
<dbReference type="PANTHER" id="PTHR43680:SF2">
    <property type="entry name" value="NITRATE REDUCTASE MOLYBDENUM COFACTOR ASSEMBLY CHAPERONE NARJ"/>
    <property type="match status" value="1"/>
</dbReference>
<name>A0A8T8I6H1_9PSEU</name>
<dbReference type="GO" id="GO:0051082">
    <property type="term" value="F:unfolded protein binding"/>
    <property type="evidence" value="ECO:0007669"/>
    <property type="project" value="InterPro"/>
</dbReference>
<dbReference type="InterPro" id="IPR003765">
    <property type="entry name" value="NO3_reductase_chaperone_NarJ"/>
</dbReference>
<accession>A0A8T8I6H1</accession>
<feature type="compositionally biased region" description="Pro residues" evidence="2">
    <location>
        <begin position="181"/>
        <end position="195"/>
    </location>
</feature>
<dbReference type="InterPro" id="IPR036411">
    <property type="entry name" value="TorD-like_sf"/>
</dbReference>
<proteinExistence type="predicted"/>
<dbReference type="Proteomes" id="UP000671828">
    <property type="component" value="Chromosome"/>
</dbReference>
<dbReference type="GO" id="GO:0016530">
    <property type="term" value="F:metallochaperone activity"/>
    <property type="evidence" value="ECO:0007669"/>
    <property type="project" value="TreeGrafter"/>
</dbReference>
<organism evidence="3 4">
    <name type="scientific">Saccharothrix algeriensis</name>
    <dbReference type="NCBI Taxonomy" id="173560"/>
    <lineage>
        <taxon>Bacteria</taxon>
        <taxon>Bacillati</taxon>
        <taxon>Actinomycetota</taxon>
        <taxon>Actinomycetes</taxon>
        <taxon>Pseudonocardiales</taxon>
        <taxon>Pseudonocardiaceae</taxon>
        <taxon>Saccharothrix</taxon>
    </lineage>
</organism>
<evidence type="ECO:0000313" key="4">
    <source>
        <dbReference type="Proteomes" id="UP000671828"/>
    </source>
</evidence>
<keyword evidence="1" id="KW-0534">Nitrate assimilation</keyword>
<dbReference type="Gene3D" id="1.10.3480.10">
    <property type="entry name" value="TorD-like"/>
    <property type="match status" value="1"/>
</dbReference>
<evidence type="ECO:0000256" key="2">
    <source>
        <dbReference type="SAM" id="MobiDB-lite"/>
    </source>
</evidence>
<dbReference type="GO" id="GO:0051131">
    <property type="term" value="P:chaperone-mediated protein complex assembly"/>
    <property type="evidence" value="ECO:0007669"/>
    <property type="project" value="InterPro"/>
</dbReference>
<reference evidence="3" key="1">
    <citation type="submission" date="2021-04" db="EMBL/GenBank/DDBJ databases">
        <title>Saccharothrix algeriensis WGS.</title>
        <authorList>
            <person name="Stuskova K."/>
            <person name="Hakalova E."/>
            <person name="Tebbal A.B."/>
            <person name="Eichmeier A."/>
        </authorList>
    </citation>
    <scope>NUCLEOTIDE SEQUENCE</scope>
    <source>
        <strain evidence="3">NRRL B-24137</strain>
    </source>
</reference>
<evidence type="ECO:0000313" key="3">
    <source>
        <dbReference type="EMBL" id="QTR06473.1"/>
    </source>
</evidence>
<dbReference type="AlphaFoldDB" id="A0A8T8I6H1"/>
<dbReference type="EMBL" id="CP072788">
    <property type="protein sequence ID" value="QTR06473.1"/>
    <property type="molecule type" value="Genomic_DNA"/>
</dbReference>
<protein>
    <submittedName>
        <fullName evidence="3">Nitrate reductase molybdenum cofactor assembly chaperone</fullName>
    </submittedName>
</protein>
<dbReference type="InterPro" id="IPR020945">
    <property type="entry name" value="DMSO/NO3_reduct_chaperone"/>
</dbReference>
<dbReference type="PANTHER" id="PTHR43680">
    <property type="entry name" value="NITRATE REDUCTASE MOLYBDENUM COFACTOR ASSEMBLY CHAPERONE"/>
    <property type="match status" value="1"/>
</dbReference>
<sequence length="195" mass="21446">MGYPDDRFLDRLPLLRAATRTLPAPLAAPLTAFFEHVAATPPTDLAADYVATFDHRKRFSPYLTYFAYGDTRKRGLALLRFKHAYRAAGLVVDDGELPDHLAVVLEFAATGDPAAGRRLLVEHRAGLELIRLGLRETGSPWAHVLESVSATLPSLGRREREAVARLAAEGPPEEEVGLAPFAPPEYMPPPRGDRR</sequence>
<gene>
    <name evidence="3" type="primary">narJ</name>
    <name evidence="3" type="ORF">J7S33_29440</name>
</gene>
<dbReference type="NCBIfam" id="TIGR00684">
    <property type="entry name" value="narJ"/>
    <property type="match status" value="1"/>
</dbReference>
<evidence type="ECO:0000256" key="1">
    <source>
        <dbReference type="ARBA" id="ARBA00023063"/>
    </source>
</evidence>
<dbReference type="Pfam" id="PF02613">
    <property type="entry name" value="Nitrate_red_del"/>
    <property type="match status" value="1"/>
</dbReference>